<evidence type="ECO:0000313" key="10">
    <source>
        <dbReference type="Proteomes" id="UP000027135"/>
    </source>
</evidence>
<dbReference type="Proteomes" id="UP000027135">
    <property type="component" value="Unassembled WGS sequence"/>
</dbReference>
<keyword evidence="5 7" id="KW-1133">Transmembrane helix</keyword>
<proteinExistence type="inferred from homology"/>
<keyword evidence="3 7" id="KW-0813">Transport</keyword>
<dbReference type="InParanoid" id="A0A067RK04"/>
<evidence type="ECO:0000256" key="6">
    <source>
        <dbReference type="ARBA" id="ARBA00023136"/>
    </source>
</evidence>
<evidence type="ECO:0000256" key="8">
    <source>
        <dbReference type="SAM" id="MobiDB-lite"/>
    </source>
</evidence>
<dbReference type="InterPro" id="IPR050746">
    <property type="entry name" value="DAACS"/>
</dbReference>
<accession>A0A067RK04</accession>
<dbReference type="GO" id="GO:0005886">
    <property type="term" value="C:plasma membrane"/>
    <property type="evidence" value="ECO:0007669"/>
    <property type="project" value="TreeGrafter"/>
</dbReference>
<gene>
    <name evidence="9" type="ORF">L798_05319</name>
</gene>
<feature type="transmembrane region" description="Helical" evidence="7">
    <location>
        <begin position="455"/>
        <end position="481"/>
    </location>
</feature>
<dbReference type="GO" id="GO:0015175">
    <property type="term" value="F:neutral L-amino acid transmembrane transporter activity"/>
    <property type="evidence" value="ECO:0007669"/>
    <property type="project" value="TreeGrafter"/>
</dbReference>
<evidence type="ECO:0000256" key="1">
    <source>
        <dbReference type="ARBA" id="ARBA00004141"/>
    </source>
</evidence>
<keyword evidence="7" id="KW-0769">Symport</keyword>
<organism evidence="9 10">
    <name type="scientific">Zootermopsis nevadensis</name>
    <name type="common">Dampwood termite</name>
    <dbReference type="NCBI Taxonomy" id="136037"/>
    <lineage>
        <taxon>Eukaryota</taxon>
        <taxon>Metazoa</taxon>
        <taxon>Ecdysozoa</taxon>
        <taxon>Arthropoda</taxon>
        <taxon>Hexapoda</taxon>
        <taxon>Insecta</taxon>
        <taxon>Pterygota</taxon>
        <taxon>Neoptera</taxon>
        <taxon>Polyneoptera</taxon>
        <taxon>Dictyoptera</taxon>
        <taxon>Blattodea</taxon>
        <taxon>Blattoidea</taxon>
        <taxon>Termitoidae</taxon>
        <taxon>Termopsidae</taxon>
        <taxon>Zootermopsis</taxon>
    </lineage>
</organism>
<dbReference type="Pfam" id="PF00375">
    <property type="entry name" value="SDF"/>
    <property type="match status" value="1"/>
</dbReference>
<keyword evidence="6 7" id="KW-0472">Membrane</keyword>
<evidence type="ECO:0000256" key="4">
    <source>
        <dbReference type="ARBA" id="ARBA00022692"/>
    </source>
</evidence>
<dbReference type="SUPFAM" id="SSF118215">
    <property type="entry name" value="Proton glutamate symport protein"/>
    <property type="match status" value="1"/>
</dbReference>
<feature type="transmembrane region" description="Helical" evidence="7">
    <location>
        <begin position="263"/>
        <end position="282"/>
    </location>
</feature>
<dbReference type="OMA" id="QFFVIMD"/>
<evidence type="ECO:0000256" key="5">
    <source>
        <dbReference type="ARBA" id="ARBA00022989"/>
    </source>
</evidence>
<dbReference type="AlphaFoldDB" id="A0A067RK04"/>
<feature type="transmembrane region" description="Helical" evidence="7">
    <location>
        <begin position="157"/>
        <end position="179"/>
    </location>
</feature>
<comment type="subcellular location">
    <subcellularLocation>
        <location evidence="1 7">Membrane</location>
        <topology evidence="1 7">Multi-pass membrane protein</topology>
    </subcellularLocation>
</comment>
<dbReference type="eggNOG" id="KOG3787">
    <property type="taxonomic scope" value="Eukaryota"/>
</dbReference>
<evidence type="ECO:0000256" key="2">
    <source>
        <dbReference type="ARBA" id="ARBA00006148"/>
    </source>
</evidence>
<feature type="region of interest" description="Disordered" evidence="8">
    <location>
        <begin position="26"/>
        <end position="51"/>
    </location>
</feature>
<dbReference type="EMBL" id="KK852463">
    <property type="protein sequence ID" value="KDR23358.1"/>
    <property type="molecule type" value="Genomic_DNA"/>
</dbReference>
<evidence type="ECO:0000256" key="3">
    <source>
        <dbReference type="ARBA" id="ARBA00022448"/>
    </source>
</evidence>
<feature type="transmembrane region" description="Helical" evidence="7">
    <location>
        <begin position="125"/>
        <end position="145"/>
    </location>
</feature>
<dbReference type="InterPro" id="IPR001991">
    <property type="entry name" value="Na-dicarboxylate_symporter"/>
</dbReference>
<dbReference type="PANTHER" id="PTHR11958">
    <property type="entry name" value="SODIUM/DICARBOXYLATE SYMPORTER-RELATED"/>
    <property type="match status" value="1"/>
</dbReference>
<reference evidence="9 10" key="1">
    <citation type="journal article" date="2014" name="Nat. Commun.">
        <title>Molecular traces of alternative social organization in a termite genome.</title>
        <authorList>
            <person name="Terrapon N."/>
            <person name="Li C."/>
            <person name="Robertson H.M."/>
            <person name="Ji L."/>
            <person name="Meng X."/>
            <person name="Booth W."/>
            <person name="Chen Z."/>
            <person name="Childers C.P."/>
            <person name="Glastad K.M."/>
            <person name="Gokhale K."/>
            <person name="Gowin J."/>
            <person name="Gronenberg W."/>
            <person name="Hermansen R.A."/>
            <person name="Hu H."/>
            <person name="Hunt B.G."/>
            <person name="Huylmans A.K."/>
            <person name="Khalil S.M."/>
            <person name="Mitchell R.D."/>
            <person name="Munoz-Torres M.C."/>
            <person name="Mustard J.A."/>
            <person name="Pan H."/>
            <person name="Reese J.T."/>
            <person name="Scharf M.E."/>
            <person name="Sun F."/>
            <person name="Vogel H."/>
            <person name="Xiao J."/>
            <person name="Yang W."/>
            <person name="Yang Z."/>
            <person name="Yang Z."/>
            <person name="Zhou J."/>
            <person name="Zhu J."/>
            <person name="Brent C.S."/>
            <person name="Elsik C.G."/>
            <person name="Goodisman M.A."/>
            <person name="Liberles D.A."/>
            <person name="Roe R.M."/>
            <person name="Vargo E.L."/>
            <person name="Vilcinskas A."/>
            <person name="Wang J."/>
            <person name="Bornberg-Bauer E."/>
            <person name="Korb J."/>
            <person name="Zhang G."/>
            <person name="Liebig J."/>
        </authorList>
    </citation>
    <scope>NUCLEOTIDE SEQUENCE [LARGE SCALE GENOMIC DNA]</scope>
    <source>
        <tissue evidence="9">Whole organism</tissue>
    </source>
</reference>
<dbReference type="GO" id="GO:0015501">
    <property type="term" value="F:glutamate:sodium symporter activity"/>
    <property type="evidence" value="ECO:0007669"/>
    <property type="project" value="TreeGrafter"/>
</dbReference>
<comment type="similarity">
    <text evidence="2 7">Belongs to the dicarboxylate/amino acid:cation symporter (DAACS) (TC 2.A.23) family.</text>
</comment>
<keyword evidence="4 7" id="KW-0812">Transmembrane</keyword>
<feature type="transmembrane region" description="Helical" evidence="7">
    <location>
        <begin position="335"/>
        <end position="361"/>
    </location>
</feature>
<feature type="transmembrane region" description="Helical" evidence="7">
    <location>
        <begin position="367"/>
        <end position="390"/>
    </location>
</feature>
<dbReference type="InterPro" id="IPR036458">
    <property type="entry name" value="Na:dicarbo_symporter_sf"/>
</dbReference>
<dbReference type="PANTHER" id="PTHR11958:SF99">
    <property type="entry name" value="SODIUM-DEPENDENT EXCITATORY AMINO ACID TRANSPORTER GLT-6-RELATED"/>
    <property type="match status" value="1"/>
</dbReference>
<feature type="transmembrane region" description="Helical" evidence="7">
    <location>
        <begin position="83"/>
        <end position="104"/>
    </location>
</feature>
<dbReference type="PRINTS" id="PR00173">
    <property type="entry name" value="EDTRNSPORT"/>
</dbReference>
<feature type="transmembrane region" description="Helical" evidence="7">
    <location>
        <begin position="302"/>
        <end position="323"/>
    </location>
</feature>
<evidence type="ECO:0000313" key="9">
    <source>
        <dbReference type="EMBL" id="KDR23358.1"/>
    </source>
</evidence>
<dbReference type="STRING" id="136037.A0A067RK04"/>
<protein>
    <recommendedName>
        <fullName evidence="7">Amino acid transporter</fullName>
    </recommendedName>
</protein>
<dbReference type="OrthoDB" id="5877963at2759"/>
<dbReference type="GO" id="GO:0005313">
    <property type="term" value="F:L-glutamate transmembrane transporter activity"/>
    <property type="evidence" value="ECO:0007669"/>
    <property type="project" value="TreeGrafter"/>
</dbReference>
<evidence type="ECO:0000256" key="7">
    <source>
        <dbReference type="RuleBase" id="RU361216"/>
    </source>
</evidence>
<sequence>MSSLGHQLQGTLSAVGRAVSVLKNSTQLGKDGGEQHTITPDATDMGSGEDDDKQEVFQSHVINMDTSTKTKVDLVLDWVRTNLLLTLTIGGVLVGVVIGFLGRLATFSDESIMLISFPGEILMRLLKMFILPLIISSLVAGMAQLDAQSSGRMGSIALLYYIVTTILAAIVGIFMVLVIHPGDPSIKTHVEGGSTDTKVSTLDAILDIIRNLFPDNLMQACFQQVQTSYKKVNKPLVFHEPNSSDDSPGFILKPQLVYKDGTNVMGMIVFCLAFGLLAGQMGTKARLMVDFFVVLNDIVMKLVGVVMWYSPFGILCLIAGKIMSIENLAATAQQLGLYMITVILGLLVHALITLPSIYYMFTRKNPAVFFQGMLQAWVTALGTASSAATLPITFRCLEENNKIDSRVTRFVVAVGATVNMDGTALYEAVAAIFIAQMNGIPLGIGEVITVSLTATLASVGAASIPSAALITMLLVLSALGLPTSDISLLFAVDWLLDRLRTSINVLGDAYGAGIVYHLTKDDLARMDADRVLDTVDSGLVANVKTSETADSIVSRPTPAGSSETQI</sequence>
<keyword evidence="10" id="KW-1185">Reference proteome</keyword>
<dbReference type="Gene3D" id="1.10.3860.10">
    <property type="entry name" value="Sodium:dicarboxylate symporter"/>
    <property type="match status" value="1"/>
</dbReference>
<name>A0A067RK04_ZOONE</name>